<dbReference type="SMART" id="SM01010">
    <property type="entry name" value="AMPKBI"/>
    <property type="match status" value="1"/>
</dbReference>
<evidence type="ECO:0000313" key="4">
    <source>
        <dbReference type="EMBL" id="TRM60606.1"/>
    </source>
</evidence>
<dbReference type="Gene3D" id="6.20.250.60">
    <property type="match status" value="1"/>
</dbReference>
<dbReference type="Proteomes" id="UP000320762">
    <property type="component" value="Unassembled WGS sequence"/>
</dbReference>
<protein>
    <submittedName>
        <fullName evidence="4">5'-AMP-activated protein kinase beta subunit, interation domain-containing protein</fullName>
    </submittedName>
</protein>
<proteinExistence type="inferred from homology"/>
<sequence length="529" mass="57566">MGNSPSSPSRPREQRQERSSTASLSPRPIRHNRRSLELPDLVPSLALQHSFRRRNDIPPKSASIPIPHAAPDDPSKSFRPQNVFSTELLPQAAGSSRQRSSHSSRGSRAKRAPPRVDEAVVQAIEEAYGSVDEVPPPPVPPGSYVPETVFSTIPKGLEMRSSVYADADTDTLVAKKETSSAATRVEWKGMAKNVWLVRAEDDWESKELMKEDGDIFYADLDLPTGMHHIRFCVDDQIRVADHIPTTVDDNGQLVNYITVLNPSSGDSSPAPTPESIRSPALSPHHAHGYSFFTTTSSADSTDNIYEQVLQSLNPYADGAPPTPQPAPPRGRKSRAKWTSEIPEELIAAAKEEDEYLNNQPQNGSGPVHIQGFRPAPCVPPAPNMPKHLDRLILNSYPVVVQSPSGSPSRGGGMRERVVDRNTRREIPGMSMVTTDAEDLEQGIPVATASGTNLTAAMKTGDHSRAPKSPAPKAGEPMAPVMDDTSVLPVPSHAVLHHLSTSSIRNGVLGVGTTTRYRDKYLTTIYYKPT</sequence>
<dbReference type="GO" id="GO:0019901">
    <property type="term" value="F:protein kinase binding"/>
    <property type="evidence" value="ECO:0007669"/>
    <property type="project" value="TreeGrafter"/>
</dbReference>
<dbReference type="GO" id="GO:0005634">
    <property type="term" value="C:nucleus"/>
    <property type="evidence" value="ECO:0007669"/>
    <property type="project" value="TreeGrafter"/>
</dbReference>
<evidence type="ECO:0000313" key="5">
    <source>
        <dbReference type="Proteomes" id="UP000320762"/>
    </source>
</evidence>
<gene>
    <name evidence="4" type="ORF">BD626DRAFT_504618</name>
</gene>
<dbReference type="OrthoDB" id="531008at2759"/>
<dbReference type="InterPro" id="IPR014756">
    <property type="entry name" value="Ig_E-set"/>
</dbReference>
<dbReference type="Pfam" id="PF04739">
    <property type="entry name" value="AMPKBI"/>
    <property type="match status" value="1"/>
</dbReference>
<dbReference type="EMBL" id="VDMD01000021">
    <property type="protein sequence ID" value="TRM60606.1"/>
    <property type="molecule type" value="Genomic_DNA"/>
</dbReference>
<dbReference type="STRING" id="97359.A0A550C7B5"/>
<feature type="region of interest" description="Disordered" evidence="2">
    <location>
        <begin position="1"/>
        <end position="116"/>
    </location>
</feature>
<feature type="domain" description="Association with the SNF1 complex (ASC)" evidence="3">
    <location>
        <begin position="330"/>
        <end position="529"/>
    </location>
</feature>
<evidence type="ECO:0000256" key="2">
    <source>
        <dbReference type="SAM" id="MobiDB-lite"/>
    </source>
</evidence>
<name>A0A550C7B5_9AGAR</name>
<organism evidence="4 5">
    <name type="scientific">Schizophyllum amplum</name>
    <dbReference type="NCBI Taxonomy" id="97359"/>
    <lineage>
        <taxon>Eukaryota</taxon>
        <taxon>Fungi</taxon>
        <taxon>Dikarya</taxon>
        <taxon>Basidiomycota</taxon>
        <taxon>Agaricomycotina</taxon>
        <taxon>Agaricomycetes</taxon>
        <taxon>Agaricomycetidae</taxon>
        <taxon>Agaricales</taxon>
        <taxon>Schizophyllaceae</taxon>
        <taxon>Schizophyllum</taxon>
    </lineage>
</organism>
<dbReference type="InterPro" id="IPR013783">
    <property type="entry name" value="Ig-like_fold"/>
</dbReference>
<dbReference type="PANTHER" id="PTHR10343">
    <property type="entry name" value="5'-AMP-ACTIVATED PROTEIN KINASE , BETA SUBUNIT"/>
    <property type="match status" value="1"/>
</dbReference>
<dbReference type="SUPFAM" id="SSF81296">
    <property type="entry name" value="E set domains"/>
    <property type="match status" value="1"/>
</dbReference>
<dbReference type="PANTHER" id="PTHR10343:SF84">
    <property type="entry name" value="5'-AMP-ACTIVATED PROTEIN KINASE SUBUNIT BETA-1"/>
    <property type="match status" value="1"/>
</dbReference>
<feature type="region of interest" description="Disordered" evidence="2">
    <location>
        <begin position="263"/>
        <end position="282"/>
    </location>
</feature>
<dbReference type="GO" id="GO:0016301">
    <property type="term" value="F:kinase activity"/>
    <property type="evidence" value="ECO:0007669"/>
    <property type="project" value="UniProtKB-KW"/>
</dbReference>
<comment type="caution">
    <text evidence="4">The sequence shown here is derived from an EMBL/GenBank/DDBJ whole genome shotgun (WGS) entry which is preliminary data.</text>
</comment>
<dbReference type="Gene3D" id="2.60.40.10">
    <property type="entry name" value="Immunoglobulins"/>
    <property type="match status" value="1"/>
</dbReference>
<dbReference type="InterPro" id="IPR006828">
    <property type="entry name" value="ASC_dom"/>
</dbReference>
<reference evidence="4 5" key="1">
    <citation type="journal article" date="2019" name="New Phytol.">
        <title>Comparative genomics reveals unique wood-decay strategies and fruiting body development in the Schizophyllaceae.</title>
        <authorList>
            <person name="Almasi E."/>
            <person name="Sahu N."/>
            <person name="Krizsan K."/>
            <person name="Balint B."/>
            <person name="Kovacs G.M."/>
            <person name="Kiss B."/>
            <person name="Cseklye J."/>
            <person name="Drula E."/>
            <person name="Henrissat B."/>
            <person name="Nagy I."/>
            <person name="Chovatia M."/>
            <person name="Adam C."/>
            <person name="LaButti K."/>
            <person name="Lipzen A."/>
            <person name="Riley R."/>
            <person name="Grigoriev I.V."/>
            <person name="Nagy L.G."/>
        </authorList>
    </citation>
    <scope>NUCLEOTIDE SEQUENCE [LARGE SCALE GENOMIC DNA]</scope>
    <source>
        <strain evidence="4 5">NL-1724</strain>
    </source>
</reference>
<evidence type="ECO:0000259" key="3">
    <source>
        <dbReference type="SMART" id="SM01010"/>
    </source>
</evidence>
<dbReference type="GO" id="GO:0007165">
    <property type="term" value="P:signal transduction"/>
    <property type="evidence" value="ECO:0007669"/>
    <property type="project" value="TreeGrafter"/>
</dbReference>
<dbReference type="InterPro" id="IPR050827">
    <property type="entry name" value="CRP1_MDG1_kinase"/>
</dbReference>
<dbReference type="CDD" id="cd02859">
    <property type="entry name" value="E_set_AMPKbeta_like_N"/>
    <property type="match status" value="1"/>
</dbReference>
<evidence type="ECO:0000256" key="1">
    <source>
        <dbReference type="ARBA" id="ARBA00010926"/>
    </source>
</evidence>
<keyword evidence="5" id="KW-1185">Reference proteome</keyword>
<accession>A0A550C7B5</accession>
<dbReference type="AlphaFoldDB" id="A0A550C7B5"/>
<feature type="region of interest" description="Disordered" evidence="2">
    <location>
        <begin position="313"/>
        <end position="337"/>
    </location>
</feature>
<dbReference type="GO" id="GO:0031588">
    <property type="term" value="C:nucleotide-activated protein kinase complex"/>
    <property type="evidence" value="ECO:0007669"/>
    <property type="project" value="TreeGrafter"/>
</dbReference>
<keyword evidence="4" id="KW-0808">Transferase</keyword>
<dbReference type="GO" id="GO:0005737">
    <property type="term" value="C:cytoplasm"/>
    <property type="evidence" value="ECO:0007669"/>
    <property type="project" value="TreeGrafter"/>
</dbReference>
<keyword evidence="4" id="KW-0418">Kinase</keyword>
<feature type="compositionally biased region" description="Basic residues" evidence="2">
    <location>
        <begin position="99"/>
        <end position="113"/>
    </location>
</feature>
<comment type="similarity">
    <text evidence="1">Belongs to the 5'-AMP-activated protein kinase beta subunit family.</text>
</comment>
<dbReference type="InterPro" id="IPR037256">
    <property type="entry name" value="ASC_dom_sf"/>
</dbReference>
<dbReference type="Pfam" id="PF16561">
    <property type="entry name" value="AMPK1_CBM"/>
    <property type="match status" value="1"/>
</dbReference>
<dbReference type="SUPFAM" id="SSF160219">
    <property type="entry name" value="AMPKBI-like"/>
    <property type="match status" value="1"/>
</dbReference>
<dbReference type="InterPro" id="IPR032640">
    <property type="entry name" value="AMPK1_CBM"/>
</dbReference>